<dbReference type="Gene3D" id="3.30.10.20">
    <property type="match status" value="1"/>
</dbReference>
<keyword evidence="4" id="KW-1185">Reference proteome</keyword>
<dbReference type="RefSeq" id="WP_344890098.1">
    <property type="nucleotide sequence ID" value="NZ_BAAAWD010000006.1"/>
</dbReference>
<accession>A0ABN3XTF5</accession>
<keyword evidence="1" id="KW-0812">Transmembrane</keyword>
<protein>
    <recommendedName>
        <fullName evidence="2">PASTA domain-containing protein</fullName>
    </recommendedName>
</protein>
<organism evidence="3 4">
    <name type="scientific">Streptosporangium longisporum</name>
    <dbReference type="NCBI Taxonomy" id="46187"/>
    <lineage>
        <taxon>Bacteria</taxon>
        <taxon>Bacillati</taxon>
        <taxon>Actinomycetota</taxon>
        <taxon>Actinomycetes</taxon>
        <taxon>Streptosporangiales</taxon>
        <taxon>Streptosporangiaceae</taxon>
        <taxon>Streptosporangium</taxon>
    </lineage>
</organism>
<dbReference type="CDD" id="cd06577">
    <property type="entry name" value="PASTA_pknB"/>
    <property type="match status" value="1"/>
</dbReference>
<reference evidence="3 4" key="1">
    <citation type="journal article" date="2019" name="Int. J. Syst. Evol. Microbiol.">
        <title>The Global Catalogue of Microorganisms (GCM) 10K type strain sequencing project: providing services to taxonomists for standard genome sequencing and annotation.</title>
        <authorList>
            <consortium name="The Broad Institute Genomics Platform"/>
            <consortium name="The Broad Institute Genome Sequencing Center for Infectious Disease"/>
            <person name="Wu L."/>
            <person name="Ma J."/>
        </authorList>
    </citation>
    <scope>NUCLEOTIDE SEQUENCE [LARGE SCALE GENOMIC DNA]</scope>
    <source>
        <strain evidence="3 4">JCM 3106</strain>
    </source>
</reference>
<keyword evidence="1" id="KW-0472">Membrane</keyword>
<evidence type="ECO:0000313" key="3">
    <source>
        <dbReference type="EMBL" id="GAA2995151.1"/>
    </source>
</evidence>
<dbReference type="PROSITE" id="PS51178">
    <property type="entry name" value="PASTA"/>
    <property type="match status" value="1"/>
</dbReference>
<name>A0ABN3XTF5_9ACTN</name>
<keyword evidence="1" id="KW-1133">Transmembrane helix</keyword>
<evidence type="ECO:0000313" key="4">
    <source>
        <dbReference type="Proteomes" id="UP001499930"/>
    </source>
</evidence>
<gene>
    <name evidence="3" type="ORF">GCM10017559_14430</name>
</gene>
<proteinExistence type="predicted"/>
<dbReference type="Pfam" id="PF03793">
    <property type="entry name" value="PASTA"/>
    <property type="match status" value="1"/>
</dbReference>
<feature type="transmembrane region" description="Helical" evidence="1">
    <location>
        <begin position="37"/>
        <end position="59"/>
    </location>
</feature>
<dbReference type="InterPro" id="IPR005543">
    <property type="entry name" value="PASTA_dom"/>
</dbReference>
<sequence length="318" mass="33720">MTLEQELSEAMGEHVADVRASSLMGTKIRRRHRGRRVRVRTAGAALVTVAVAGAVPSYLALTEGPRATVAGPAGTDSEARAGIAPPVEVPRAIKMTVAEARAVLEAAGLTASVEGETGEAGLVVEQTPHIGESVPRGSTVRLVAIDPARPAPSSTTDGPEERMTMPQDLGDLGDGRAFGGVRFGYLPDGLEWGKWSGKNGFGTTSYTTTWQRPGLPEGEYDVQAVVYRDGAVAQLKKRMKGYERQGAEPITIDGRTAYLVRAGEAASQLDENGTLTLVWTENRDVAVEVMMSPGYAGEFGDRAGTEMRKIAEGVEPTR</sequence>
<dbReference type="Proteomes" id="UP001499930">
    <property type="component" value="Unassembled WGS sequence"/>
</dbReference>
<dbReference type="SUPFAM" id="SSF54184">
    <property type="entry name" value="Penicillin-binding protein 2x (pbp-2x), c-terminal domain"/>
    <property type="match status" value="1"/>
</dbReference>
<evidence type="ECO:0000256" key="1">
    <source>
        <dbReference type="SAM" id="Phobius"/>
    </source>
</evidence>
<dbReference type="SMART" id="SM00740">
    <property type="entry name" value="PASTA"/>
    <property type="match status" value="1"/>
</dbReference>
<feature type="domain" description="PASTA" evidence="2">
    <location>
        <begin position="83"/>
        <end position="146"/>
    </location>
</feature>
<dbReference type="EMBL" id="BAAAWD010000006">
    <property type="protein sequence ID" value="GAA2995151.1"/>
    <property type="molecule type" value="Genomic_DNA"/>
</dbReference>
<evidence type="ECO:0000259" key="2">
    <source>
        <dbReference type="PROSITE" id="PS51178"/>
    </source>
</evidence>
<comment type="caution">
    <text evidence="3">The sequence shown here is derived from an EMBL/GenBank/DDBJ whole genome shotgun (WGS) entry which is preliminary data.</text>
</comment>